<keyword evidence="3 12" id="KW-0235">DNA replication</keyword>
<gene>
    <name evidence="15" type="ORF">Vbra_15398</name>
</gene>
<dbReference type="PRINTS" id="PR01662">
    <property type="entry name" value="MCMPROTEIN6"/>
</dbReference>
<evidence type="ECO:0000256" key="9">
    <source>
        <dbReference type="ARBA" id="ARBA00023242"/>
    </source>
</evidence>
<dbReference type="InterPro" id="IPR041024">
    <property type="entry name" value="Mcm6_C"/>
</dbReference>
<keyword evidence="6 12" id="KW-0347">Helicase</keyword>
<dbReference type="GO" id="GO:0005634">
    <property type="term" value="C:nucleus"/>
    <property type="evidence" value="ECO:0007669"/>
    <property type="project" value="UniProtKB-SubCell"/>
</dbReference>
<accession>A0A0G4FHA0</accession>
<evidence type="ECO:0000313" key="16">
    <source>
        <dbReference type="Proteomes" id="UP000041254"/>
    </source>
</evidence>
<keyword evidence="4 11" id="KW-0547">Nucleotide-binding</keyword>
<dbReference type="PANTHER" id="PTHR11630">
    <property type="entry name" value="DNA REPLICATION LICENSING FACTOR MCM FAMILY MEMBER"/>
    <property type="match status" value="1"/>
</dbReference>
<dbReference type="InterPro" id="IPR041562">
    <property type="entry name" value="MCM_lid"/>
</dbReference>
<evidence type="ECO:0000256" key="1">
    <source>
        <dbReference type="ARBA" id="ARBA00004123"/>
    </source>
</evidence>
<dbReference type="Pfam" id="PF17855">
    <property type="entry name" value="MCM_lid"/>
    <property type="match status" value="1"/>
</dbReference>
<dbReference type="PROSITE" id="PS00847">
    <property type="entry name" value="MCM_1"/>
    <property type="match status" value="1"/>
</dbReference>
<evidence type="ECO:0000256" key="7">
    <source>
        <dbReference type="ARBA" id="ARBA00022840"/>
    </source>
</evidence>
<dbReference type="SUPFAM" id="SSF50249">
    <property type="entry name" value="Nucleic acid-binding proteins"/>
    <property type="match status" value="1"/>
</dbReference>
<feature type="region of interest" description="Disordered" evidence="13">
    <location>
        <begin position="726"/>
        <end position="784"/>
    </location>
</feature>
<comment type="similarity">
    <text evidence="2 11">Belongs to the MCM family.</text>
</comment>
<dbReference type="InterPro" id="IPR018525">
    <property type="entry name" value="MCM_CS"/>
</dbReference>
<dbReference type="EC" id="3.6.4.12" evidence="12"/>
<reference evidence="15 16" key="1">
    <citation type="submission" date="2014-11" db="EMBL/GenBank/DDBJ databases">
        <authorList>
            <person name="Zhu J."/>
            <person name="Qi W."/>
            <person name="Song R."/>
        </authorList>
    </citation>
    <scope>NUCLEOTIDE SEQUENCE [LARGE SCALE GENOMIC DNA]</scope>
</reference>
<keyword evidence="9" id="KW-0539">Nucleus</keyword>
<keyword evidence="8 11" id="KW-0238">DNA-binding</keyword>
<evidence type="ECO:0000256" key="12">
    <source>
        <dbReference type="RuleBase" id="RU368064"/>
    </source>
</evidence>
<dbReference type="PRINTS" id="PR01657">
    <property type="entry name" value="MCMFAMILY"/>
</dbReference>
<dbReference type="FunFam" id="3.40.50.300:FF:000826">
    <property type="entry name" value="Replicative DNA helicase Mcm"/>
    <property type="match status" value="1"/>
</dbReference>
<comment type="function">
    <text evidence="12">Acts as component of the MCM2-7 complex (MCM complex) which is the replicative helicase essential for 'once per cell cycle' DNA replication initiation and elongation in eukaryotic cells. The active ATPase sites in the MCM2-7 ring are formed through the interaction surfaces of two neighboring subunits such that a critical structure of a conserved arginine finger motif is provided in trans relative to the ATP-binding site of the Walker A box of the adjacent subunit. The six ATPase active sites, however, are likely to contribute differentially to the complex helicase activity.</text>
</comment>
<keyword evidence="16" id="KW-1185">Reference proteome</keyword>
<dbReference type="GO" id="GO:0016787">
    <property type="term" value="F:hydrolase activity"/>
    <property type="evidence" value="ECO:0007669"/>
    <property type="project" value="UniProtKB-KW"/>
</dbReference>
<comment type="subunit">
    <text evidence="12">Component of the MCM2-7 complex.</text>
</comment>
<dbReference type="FunFam" id="2.20.28.10:FF:000003">
    <property type="entry name" value="DNA helicase"/>
    <property type="match status" value="1"/>
</dbReference>
<dbReference type="PANTHER" id="PTHR11630:SF43">
    <property type="entry name" value="DNA REPLICATION LICENSING FACTOR MCM6"/>
    <property type="match status" value="1"/>
</dbReference>
<dbReference type="Gene3D" id="2.40.50.140">
    <property type="entry name" value="Nucleic acid-binding proteins"/>
    <property type="match status" value="1"/>
</dbReference>
<dbReference type="InParanoid" id="A0A0G4FHA0"/>
<protein>
    <recommendedName>
        <fullName evidence="12">DNA replication licensing factor MCM6</fullName>
        <ecNumber evidence="12">3.6.4.12</ecNumber>
    </recommendedName>
</protein>
<dbReference type="Gene3D" id="3.40.50.300">
    <property type="entry name" value="P-loop containing nucleotide triphosphate hydrolases"/>
    <property type="match status" value="1"/>
</dbReference>
<keyword evidence="7 11" id="KW-0067">ATP-binding</keyword>
<evidence type="ECO:0000256" key="2">
    <source>
        <dbReference type="ARBA" id="ARBA00008010"/>
    </source>
</evidence>
<dbReference type="OrthoDB" id="1744952at2759"/>
<dbReference type="OMA" id="HINAAAM"/>
<evidence type="ECO:0000256" key="11">
    <source>
        <dbReference type="RuleBase" id="RU004070"/>
    </source>
</evidence>
<feature type="domain" description="MCM C-terminal AAA(+) ATPase" evidence="14">
    <location>
        <begin position="397"/>
        <end position="603"/>
    </location>
</feature>
<dbReference type="GO" id="GO:0006270">
    <property type="term" value="P:DNA replication initiation"/>
    <property type="evidence" value="ECO:0007669"/>
    <property type="project" value="UniProtKB-UniRule"/>
</dbReference>
<evidence type="ECO:0000256" key="8">
    <source>
        <dbReference type="ARBA" id="ARBA00023125"/>
    </source>
</evidence>
<dbReference type="InterPro" id="IPR012340">
    <property type="entry name" value="NA-bd_OB-fold"/>
</dbReference>
<dbReference type="InterPro" id="IPR033762">
    <property type="entry name" value="MCM_OB"/>
</dbReference>
<evidence type="ECO:0000256" key="4">
    <source>
        <dbReference type="ARBA" id="ARBA00022741"/>
    </source>
</evidence>
<dbReference type="GO" id="GO:0042555">
    <property type="term" value="C:MCM complex"/>
    <property type="evidence" value="ECO:0007669"/>
    <property type="project" value="UniProtKB-UniRule"/>
</dbReference>
<feature type="region of interest" description="Disordered" evidence="13">
    <location>
        <begin position="871"/>
        <end position="965"/>
    </location>
</feature>
<dbReference type="FunCoup" id="A0A0G4FHA0">
    <property type="interactions" value="435"/>
</dbReference>
<feature type="compositionally biased region" description="Gly residues" evidence="13">
    <location>
        <begin position="939"/>
        <end position="953"/>
    </location>
</feature>
<evidence type="ECO:0000256" key="10">
    <source>
        <dbReference type="ARBA" id="ARBA00023306"/>
    </source>
</evidence>
<sequence>MAGEELDGNLRAIPATDDLPTQIVDRFRSAWKSHFTNFSLTTDADAENAPVRYYEAIARRLVGEQAHTTLLVKWEHISTEVGNWEDLQDDHEIIVAVLKRRKYDSVSGHINAAAMEYLKEHENPDERGRHGSITTRAINAAILNFAKPQTVRQIRMSMLGQLLMVSGTCTRVSDIKTEVVEGSFTCDDCNADAGMVHQQYRFTKPLVCENVNCGNRVRFTLNPRGSLCVDWQKVRVQEDATEVPRGSMPRGIDVFLRGDMTGIVRPGDRCLITGTFIVLPDVAVLMKQTEVPRAASRELNRRATTETGSAADAIHGLKEIGVRDLKYDLGFMASLVCNDERTVDASGQTSADVNELYARLNAGRGALADRRDQEDPLEGVSVEMQEKIREVGRDKDCFDRIAKSIAPAVYGHPHVKKGILVMLVGGIEKCTKSGMKLRGDINVCLVGDPSTAKSQFLKWVAAEHTRAVYSSGKASTAAGLTASVHRDNDAGDTVIEPGALMMADNGVCCIDEFDKMDPKDQVAIHEAMEQQTITLSKAGIQATLNARTSILAAANPLLGRYDIQKPLRRNVNMTAPIMSRFDLFYVIQDLCDEEIDRNIAAHIVKNRMADEREEEGEDGGNHGAEFSTDFIRKYIRYSRSKQPVLSERAQTLLKKYYMELRQGQASGSSGIAVTPRQLESLVRCSEAVARIHLSDWVLTQHVTKAYRMIRDSLVRVEQADIDLGEFDEEDEEEEEAPDQFAGDGGGDGGDGGEGGEGGEGGGRGGGAGGAAARPPPAPKRTYKIGTKDFNVIGQRMAILCDEEEQHDRYVTRQQLIDWYLDEYIVRERPNIADNENELRDEQRKLTMIIKRLVQKEVLTTQEEQGELCVLRHPHYNPHDIPFPDEEHDRGRRSHTQDEDQEMPDASNEQQQQQQQQTQTLPATEPASATQPQQSPAGAGAAGAAGGGGGVGVEGDGDADMTAPDN</sequence>
<dbReference type="InterPro" id="IPR008049">
    <property type="entry name" value="MCM6"/>
</dbReference>
<dbReference type="GO" id="GO:0005524">
    <property type="term" value="F:ATP binding"/>
    <property type="evidence" value="ECO:0007669"/>
    <property type="project" value="UniProtKB-UniRule"/>
</dbReference>
<dbReference type="GO" id="GO:1902969">
    <property type="term" value="P:mitotic DNA replication"/>
    <property type="evidence" value="ECO:0007669"/>
    <property type="project" value="TreeGrafter"/>
</dbReference>
<evidence type="ECO:0000313" key="15">
    <source>
        <dbReference type="EMBL" id="CEM12672.1"/>
    </source>
</evidence>
<dbReference type="InterPro" id="IPR031327">
    <property type="entry name" value="MCM"/>
</dbReference>
<dbReference type="InterPro" id="IPR001208">
    <property type="entry name" value="MCM_dom"/>
</dbReference>
<feature type="compositionally biased region" description="Low complexity" evidence="13">
    <location>
        <begin position="909"/>
        <end position="919"/>
    </location>
</feature>
<dbReference type="InterPro" id="IPR027417">
    <property type="entry name" value="P-loop_NTPase"/>
</dbReference>
<dbReference type="PhylomeDB" id="A0A0G4FHA0"/>
<dbReference type="Pfam" id="PF00493">
    <property type="entry name" value="MCM"/>
    <property type="match status" value="1"/>
</dbReference>
<feature type="compositionally biased region" description="Acidic residues" evidence="13">
    <location>
        <begin position="726"/>
        <end position="737"/>
    </location>
</feature>
<dbReference type="Pfam" id="PF18263">
    <property type="entry name" value="WHD_MCM6"/>
    <property type="match status" value="1"/>
</dbReference>
<feature type="compositionally biased region" description="Basic and acidic residues" evidence="13">
    <location>
        <begin position="884"/>
        <end position="897"/>
    </location>
</feature>
<keyword evidence="5 12" id="KW-0378">Hydrolase</keyword>
<dbReference type="SMART" id="SM00350">
    <property type="entry name" value="MCM"/>
    <property type="match status" value="1"/>
</dbReference>
<dbReference type="GO" id="GO:0003697">
    <property type="term" value="F:single-stranded DNA binding"/>
    <property type="evidence" value="ECO:0007669"/>
    <property type="project" value="TreeGrafter"/>
</dbReference>
<organism evidence="15 16">
    <name type="scientific">Vitrella brassicaformis (strain CCMP3155)</name>
    <dbReference type="NCBI Taxonomy" id="1169540"/>
    <lineage>
        <taxon>Eukaryota</taxon>
        <taxon>Sar</taxon>
        <taxon>Alveolata</taxon>
        <taxon>Colpodellida</taxon>
        <taxon>Vitrellaceae</taxon>
        <taxon>Vitrella</taxon>
    </lineage>
</organism>
<feature type="compositionally biased region" description="Gly residues" evidence="13">
    <location>
        <begin position="742"/>
        <end position="769"/>
    </location>
</feature>
<keyword evidence="10 12" id="KW-0131">Cell cycle</keyword>
<dbReference type="Gene3D" id="2.20.28.10">
    <property type="match status" value="1"/>
</dbReference>
<evidence type="ECO:0000256" key="3">
    <source>
        <dbReference type="ARBA" id="ARBA00022705"/>
    </source>
</evidence>
<comment type="subcellular location">
    <subcellularLocation>
        <location evidence="1 12">Nucleus</location>
    </subcellularLocation>
</comment>
<dbReference type="Pfam" id="PF17207">
    <property type="entry name" value="MCM_OB"/>
    <property type="match status" value="1"/>
</dbReference>
<dbReference type="Proteomes" id="UP000041254">
    <property type="component" value="Unassembled WGS sequence"/>
</dbReference>
<evidence type="ECO:0000256" key="5">
    <source>
        <dbReference type="ARBA" id="ARBA00022801"/>
    </source>
</evidence>
<dbReference type="STRING" id="1169540.A0A0G4FHA0"/>
<dbReference type="SUPFAM" id="SSF52540">
    <property type="entry name" value="P-loop containing nucleoside triphosphate hydrolases"/>
    <property type="match status" value="1"/>
</dbReference>
<dbReference type="VEuPathDB" id="CryptoDB:Vbra_15398"/>
<dbReference type="GO" id="GO:0000727">
    <property type="term" value="P:double-strand break repair via break-induced replication"/>
    <property type="evidence" value="ECO:0007669"/>
    <property type="project" value="TreeGrafter"/>
</dbReference>
<dbReference type="GO" id="GO:1990518">
    <property type="term" value="F:single-stranded 3'-5' DNA helicase activity"/>
    <property type="evidence" value="ECO:0007669"/>
    <property type="project" value="TreeGrafter"/>
</dbReference>
<dbReference type="AlphaFoldDB" id="A0A0G4FHA0"/>
<comment type="catalytic activity">
    <reaction evidence="12">
        <text>ATP + H2O = ADP + phosphate + H(+)</text>
        <dbReference type="Rhea" id="RHEA:13065"/>
        <dbReference type="ChEBI" id="CHEBI:15377"/>
        <dbReference type="ChEBI" id="CHEBI:15378"/>
        <dbReference type="ChEBI" id="CHEBI:30616"/>
        <dbReference type="ChEBI" id="CHEBI:43474"/>
        <dbReference type="ChEBI" id="CHEBI:456216"/>
        <dbReference type="EC" id="3.6.4.12"/>
    </reaction>
</comment>
<evidence type="ECO:0000256" key="13">
    <source>
        <dbReference type="SAM" id="MobiDB-lite"/>
    </source>
</evidence>
<dbReference type="EMBL" id="CDMY01000436">
    <property type="protein sequence ID" value="CEM12672.1"/>
    <property type="molecule type" value="Genomic_DNA"/>
</dbReference>
<dbReference type="PROSITE" id="PS50051">
    <property type="entry name" value="MCM_2"/>
    <property type="match status" value="1"/>
</dbReference>
<proteinExistence type="inferred from homology"/>
<dbReference type="Gene3D" id="1.20.58.870">
    <property type="match status" value="1"/>
</dbReference>
<evidence type="ECO:0000259" key="14">
    <source>
        <dbReference type="PROSITE" id="PS50051"/>
    </source>
</evidence>
<feature type="compositionally biased region" description="Polar residues" evidence="13">
    <location>
        <begin position="926"/>
        <end position="935"/>
    </location>
</feature>
<evidence type="ECO:0000256" key="6">
    <source>
        <dbReference type="ARBA" id="ARBA00022806"/>
    </source>
</evidence>
<name>A0A0G4FHA0_VITBC</name>